<proteinExistence type="predicted"/>
<gene>
    <name evidence="1" type="ORF">EA473_00290</name>
</gene>
<keyword evidence="2" id="KW-1185">Reference proteome</keyword>
<sequence length="68" mass="7740">MFERASEVVDDDQYDAPSMSVVIDTALENLIEHNRHLKDARGEVDPETTQRFNTSVVGLRYRTSVVSE</sequence>
<organism evidence="1 2">
    <name type="scientific">Natrarchaeobius chitinivorans</name>
    <dbReference type="NCBI Taxonomy" id="1679083"/>
    <lineage>
        <taxon>Archaea</taxon>
        <taxon>Methanobacteriati</taxon>
        <taxon>Methanobacteriota</taxon>
        <taxon>Stenosarchaea group</taxon>
        <taxon>Halobacteria</taxon>
        <taxon>Halobacteriales</taxon>
        <taxon>Natrialbaceae</taxon>
        <taxon>Natrarchaeobius</taxon>
    </lineage>
</organism>
<evidence type="ECO:0000313" key="1">
    <source>
        <dbReference type="EMBL" id="RQG97697.1"/>
    </source>
</evidence>
<protein>
    <submittedName>
        <fullName evidence="1">Uncharacterized protein</fullName>
    </submittedName>
</protein>
<accession>A0A3N6M6A4</accession>
<dbReference type="Pfam" id="PF24111">
    <property type="entry name" value="DUF7386"/>
    <property type="match status" value="1"/>
</dbReference>
<dbReference type="Proteomes" id="UP000282323">
    <property type="component" value="Unassembled WGS sequence"/>
</dbReference>
<dbReference type="InterPro" id="IPR055810">
    <property type="entry name" value="DUF7386"/>
</dbReference>
<dbReference type="EMBL" id="REGA01000001">
    <property type="protein sequence ID" value="RQG97697.1"/>
    <property type="molecule type" value="Genomic_DNA"/>
</dbReference>
<dbReference type="AlphaFoldDB" id="A0A3N6M6A4"/>
<comment type="caution">
    <text evidence="1">The sequence shown here is derived from an EMBL/GenBank/DDBJ whole genome shotgun (WGS) entry which is preliminary data.</text>
</comment>
<reference evidence="1 2" key="1">
    <citation type="submission" date="2018-10" db="EMBL/GenBank/DDBJ databases">
        <title>Natrarchaeobius chitinivorans gen. nov., sp. nov., and Natrarchaeobius haloalkaliphilus sp. nov., alkaliphilic, chitin-utilizing haloarchaea from hypersaline alkaline lakes.</title>
        <authorList>
            <person name="Sorokin D.Y."/>
            <person name="Elcheninov A.G."/>
            <person name="Kostrikina N.A."/>
            <person name="Bale N.J."/>
            <person name="Sinninghe Damste J.S."/>
            <person name="Khijniak T.V."/>
            <person name="Kublanov I.V."/>
            <person name="Toshchakov S.V."/>
        </authorList>
    </citation>
    <scope>NUCLEOTIDE SEQUENCE [LARGE SCALE GENOMIC DNA]</scope>
    <source>
        <strain evidence="1 2">AArcht4T</strain>
    </source>
</reference>
<evidence type="ECO:0000313" key="2">
    <source>
        <dbReference type="Proteomes" id="UP000282323"/>
    </source>
</evidence>
<name>A0A3N6M6A4_NATCH</name>